<name>A0A1I5VHF1_9PSEU</name>
<organism evidence="2 3">
    <name type="scientific">Amycolatopsis rubida</name>
    <dbReference type="NCBI Taxonomy" id="112413"/>
    <lineage>
        <taxon>Bacteria</taxon>
        <taxon>Bacillati</taxon>
        <taxon>Actinomycetota</taxon>
        <taxon>Actinomycetes</taxon>
        <taxon>Pseudonocardiales</taxon>
        <taxon>Pseudonocardiaceae</taxon>
        <taxon>Amycolatopsis</taxon>
    </lineage>
</organism>
<accession>A0A1I5VHF1</accession>
<gene>
    <name evidence="2" type="ORF">SAMN05421854_108352</name>
</gene>
<sequence length="74" mass="8123">MEDRLALREPTENWALWRDAGDWVWHPVEGWMTATWFQGPAKARPASSAGPAFCTSSAGAPPTSAASEPSPRRR</sequence>
<feature type="region of interest" description="Disordered" evidence="1">
    <location>
        <begin position="41"/>
        <end position="74"/>
    </location>
</feature>
<dbReference type="STRING" id="112413.SAMN05421854_108352"/>
<evidence type="ECO:0000313" key="2">
    <source>
        <dbReference type="EMBL" id="SFQ06851.1"/>
    </source>
</evidence>
<reference evidence="2 3" key="1">
    <citation type="submission" date="2016-10" db="EMBL/GenBank/DDBJ databases">
        <authorList>
            <person name="de Groot N.N."/>
        </authorList>
    </citation>
    <scope>NUCLEOTIDE SEQUENCE [LARGE SCALE GENOMIC DNA]</scope>
    <source>
        <strain evidence="2 3">DSM 44637</strain>
    </source>
</reference>
<feature type="compositionally biased region" description="Low complexity" evidence="1">
    <location>
        <begin position="56"/>
        <end position="74"/>
    </location>
</feature>
<dbReference type="Proteomes" id="UP000199137">
    <property type="component" value="Unassembled WGS sequence"/>
</dbReference>
<protein>
    <submittedName>
        <fullName evidence="2">Uncharacterized protein</fullName>
    </submittedName>
</protein>
<evidence type="ECO:0000256" key="1">
    <source>
        <dbReference type="SAM" id="MobiDB-lite"/>
    </source>
</evidence>
<proteinExistence type="predicted"/>
<dbReference type="EMBL" id="FOWC01000008">
    <property type="protein sequence ID" value="SFQ06851.1"/>
    <property type="molecule type" value="Genomic_DNA"/>
</dbReference>
<dbReference type="AlphaFoldDB" id="A0A1I5VHF1"/>
<evidence type="ECO:0000313" key="3">
    <source>
        <dbReference type="Proteomes" id="UP000199137"/>
    </source>
</evidence>